<dbReference type="Pfam" id="PF13581">
    <property type="entry name" value="HATPase_c_2"/>
    <property type="match status" value="1"/>
</dbReference>
<dbReference type="InterPro" id="IPR036890">
    <property type="entry name" value="HATPase_C_sf"/>
</dbReference>
<keyword evidence="1" id="KW-0808">Transferase</keyword>
<comment type="caution">
    <text evidence="3">The sequence shown here is derived from an EMBL/GenBank/DDBJ whole genome shotgun (WGS) entry which is preliminary data.</text>
</comment>
<dbReference type="InterPro" id="IPR003594">
    <property type="entry name" value="HATPase_dom"/>
</dbReference>
<keyword evidence="3" id="KW-0067">ATP-binding</keyword>
<dbReference type="InterPro" id="IPR050267">
    <property type="entry name" value="Anti-sigma-factor_SerPK"/>
</dbReference>
<feature type="domain" description="Histidine kinase/HSP90-like ATPase" evidence="2">
    <location>
        <begin position="8"/>
        <end position="93"/>
    </location>
</feature>
<feature type="non-terminal residue" evidence="3">
    <location>
        <position position="94"/>
    </location>
</feature>
<dbReference type="SUPFAM" id="SSF55874">
    <property type="entry name" value="ATPase domain of HSP90 chaperone/DNA topoisomerase II/histidine kinase"/>
    <property type="match status" value="1"/>
</dbReference>
<dbReference type="Proteomes" id="UP000703893">
    <property type="component" value="Unassembled WGS sequence"/>
</dbReference>
<evidence type="ECO:0000313" key="3">
    <source>
        <dbReference type="EMBL" id="MBM3273749.1"/>
    </source>
</evidence>
<dbReference type="GO" id="GO:0004674">
    <property type="term" value="F:protein serine/threonine kinase activity"/>
    <property type="evidence" value="ECO:0007669"/>
    <property type="project" value="UniProtKB-KW"/>
</dbReference>
<reference evidence="3 4" key="1">
    <citation type="submission" date="2019-03" db="EMBL/GenBank/DDBJ databases">
        <title>Lake Tanganyika Metagenome-Assembled Genomes (MAGs).</title>
        <authorList>
            <person name="Tran P."/>
        </authorList>
    </citation>
    <scope>NUCLEOTIDE SEQUENCE [LARGE SCALE GENOMIC DNA]</scope>
    <source>
        <strain evidence="3">K_DeepCast_65m_m2_236</strain>
    </source>
</reference>
<gene>
    <name evidence="3" type="ORF">FJZ00_01250</name>
</gene>
<organism evidence="3 4">
    <name type="scientific">Candidatus Tanganyikabacteria bacterium</name>
    <dbReference type="NCBI Taxonomy" id="2961651"/>
    <lineage>
        <taxon>Bacteria</taxon>
        <taxon>Bacillati</taxon>
        <taxon>Candidatus Sericytochromatia</taxon>
        <taxon>Candidatus Tanganyikabacteria</taxon>
    </lineage>
</organism>
<accession>A0A937X3W5</accession>
<evidence type="ECO:0000259" key="2">
    <source>
        <dbReference type="Pfam" id="PF13581"/>
    </source>
</evidence>
<dbReference type="AlphaFoldDB" id="A0A937X3W5"/>
<sequence length="94" mass="10496">MAQATFEFTSDVTVIDAVREFVKEQADARGFEEEDVYSLQLAVVEAVTNVIVHAYEGEVGHPIWLEAETDEAGLTFVLRDQGRQFDIVAHPDPD</sequence>
<evidence type="ECO:0000313" key="4">
    <source>
        <dbReference type="Proteomes" id="UP000703893"/>
    </source>
</evidence>
<keyword evidence="3" id="KW-0547">Nucleotide-binding</keyword>
<keyword evidence="1" id="KW-0723">Serine/threonine-protein kinase</keyword>
<dbReference type="Gene3D" id="3.30.565.10">
    <property type="entry name" value="Histidine kinase-like ATPase, C-terminal domain"/>
    <property type="match status" value="1"/>
</dbReference>
<proteinExistence type="predicted"/>
<dbReference type="PANTHER" id="PTHR35526">
    <property type="entry name" value="ANTI-SIGMA-F FACTOR RSBW-RELATED"/>
    <property type="match status" value="1"/>
</dbReference>
<dbReference type="GO" id="GO:0005524">
    <property type="term" value="F:ATP binding"/>
    <property type="evidence" value="ECO:0007669"/>
    <property type="project" value="UniProtKB-KW"/>
</dbReference>
<keyword evidence="1" id="KW-0418">Kinase</keyword>
<evidence type="ECO:0000256" key="1">
    <source>
        <dbReference type="ARBA" id="ARBA00022527"/>
    </source>
</evidence>
<name>A0A937X3W5_9BACT</name>
<dbReference type="EMBL" id="VGJX01000040">
    <property type="protein sequence ID" value="MBM3273749.1"/>
    <property type="molecule type" value="Genomic_DNA"/>
</dbReference>
<dbReference type="CDD" id="cd16936">
    <property type="entry name" value="HATPase_RsbW-like"/>
    <property type="match status" value="1"/>
</dbReference>
<dbReference type="PANTHER" id="PTHR35526:SF6">
    <property type="entry name" value="SLR1861 PROTEIN"/>
    <property type="match status" value="1"/>
</dbReference>
<protein>
    <submittedName>
        <fullName evidence="3">ATP-binding protein</fullName>
    </submittedName>
</protein>